<gene>
    <name evidence="1" type="ORF">HMPREF0201_02251</name>
</gene>
<organism evidence="1 2">
    <name type="scientific">Cedecea davisae DSM 4568</name>
    <dbReference type="NCBI Taxonomy" id="566551"/>
    <lineage>
        <taxon>Bacteria</taxon>
        <taxon>Pseudomonadati</taxon>
        <taxon>Pseudomonadota</taxon>
        <taxon>Gammaproteobacteria</taxon>
        <taxon>Enterobacterales</taxon>
        <taxon>Enterobacteriaceae</taxon>
        <taxon>Cedecea</taxon>
    </lineage>
</organism>
<name>S3IWV1_9ENTR</name>
<evidence type="ECO:0000313" key="1">
    <source>
        <dbReference type="EMBL" id="EPF17016.1"/>
    </source>
</evidence>
<protein>
    <submittedName>
        <fullName evidence="1">Uncharacterized protein</fullName>
    </submittedName>
</protein>
<dbReference type="Proteomes" id="UP000014585">
    <property type="component" value="Unassembled WGS sequence"/>
</dbReference>
<comment type="caution">
    <text evidence="1">The sequence shown here is derived from an EMBL/GenBank/DDBJ whole genome shotgun (WGS) entry which is preliminary data.</text>
</comment>
<dbReference type="STRING" id="566551.HMPREF0201_02251"/>
<sequence length="82" mass="9314">MQIVNLTRALFCNSGKAAYRLVLGNPRFSRFATFVISIKNENAQFKLANANLSSKETIHLKNKVATYSRYLENINFLNAMRG</sequence>
<evidence type="ECO:0000313" key="2">
    <source>
        <dbReference type="Proteomes" id="UP000014585"/>
    </source>
</evidence>
<dbReference type="EMBL" id="ATDT01000020">
    <property type="protein sequence ID" value="EPF17016.1"/>
    <property type="molecule type" value="Genomic_DNA"/>
</dbReference>
<proteinExistence type="predicted"/>
<dbReference type="RefSeq" id="WP_016536554.1">
    <property type="nucleotide sequence ID" value="NZ_KE161030.1"/>
</dbReference>
<dbReference type="HOGENOM" id="CLU_2552093_0_0_6"/>
<accession>S3IWV1</accession>
<reference evidence="1 2" key="1">
    <citation type="submission" date="2013-04" db="EMBL/GenBank/DDBJ databases">
        <authorList>
            <person name="Weinstock G."/>
            <person name="Sodergren E."/>
            <person name="Lobos E.A."/>
            <person name="Fulton L."/>
            <person name="Fulton R."/>
            <person name="Courtney L."/>
            <person name="Fronick C."/>
            <person name="O'Laughlin M."/>
            <person name="Godfrey J."/>
            <person name="Wilson R.M."/>
            <person name="Miner T."/>
            <person name="Farmer C."/>
            <person name="Delehaunty K."/>
            <person name="Cordes M."/>
            <person name="Minx P."/>
            <person name="Tomlinson C."/>
            <person name="Chen J."/>
            <person name="Wollam A."/>
            <person name="Pepin K.H."/>
            <person name="Palsikar V.B."/>
            <person name="Zhang X."/>
            <person name="Suruliraj S."/>
            <person name="Perna N.T."/>
            <person name="Plunkett G."/>
            <person name="Warren W."/>
            <person name="Mitreva M."/>
            <person name="Mardis E.R."/>
            <person name="Wilson R.K."/>
        </authorList>
    </citation>
    <scope>NUCLEOTIDE SEQUENCE [LARGE SCALE GENOMIC DNA]</scope>
    <source>
        <strain evidence="1 2">DSM 4568</strain>
    </source>
</reference>
<dbReference type="AlphaFoldDB" id="S3IWV1"/>